<dbReference type="STRING" id="43775.SAMN04489760_106104"/>
<dbReference type="PROSITE" id="PS51857">
    <property type="entry name" value="CSD_2"/>
    <property type="match status" value="1"/>
</dbReference>
<organism evidence="2 3">
    <name type="scientific">Syntrophus gentianae</name>
    <dbReference type="NCBI Taxonomy" id="43775"/>
    <lineage>
        <taxon>Bacteria</taxon>
        <taxon>Pseudomonadati</taxon>
        <taxon>Thermodesulfobacteriota</taxon>
        <taxon>Syntrophia</taxon>
        <taxon>Syntrophales</taxon>
        <taxon>Syntrophaceae</taxon>
        <taxon>Syntrophus</taxon>
    </lineage>
</organism>
<dbReference type="GO" id="GO:0005829">
    <property type="term" value="C:cytosol"/>
    <property type="evidence" value="ECO:0007669"/>
    <property type="project" value="UniProtKB-ARBA"/>
</dbReference>
<reference evidence="2 3" key="1">
    <citation type="submission" date="2016-10" db="EMBL/GenBank/DDBJ databases">
        <authorList>
            <person name="de Groot N.N."/>
        </authorList>
    </citation>
    <scope>NUCLEOTIDE SEQUENCE [LARGE SCALE GENOMIC DNA]</scope>
    <source>
        <strain evidence="2 3">DSM 8423</strain>
    </source>
</reference>
<feature type="domain" description="CSD" evidence="1">
    <location>
        <begin position="111"/>
        <end position="175"/>
    </location>
</feature>
<dbReference type="Proteomes" id="UP000198744">
    <property type="component" value="Unassembled WGS sequence"/>
</dbReference>
<protein>
    <submittedName>
        <fullName evidence="2">Ribosomal subunit interface protein</fullName>
    </submittedName>
</protein>
<evidence type="ECO:0000313" key="3">
    <source>
        <dbReference type="Proteomes" id="UP000198744"/>
    </source>
</evidence>
<accession>A0A1H7WE06</accession>
<dbReference type="SUPFAM" id="SSF69754">
    <property type="entry name" value="Ribosome binding protein Y (YfiA homologue)"/>
    <property type="match status" value="1"/>
</dbReference>
<dbReference type="RefSeq" id="WP_093882808.1">
    <property type="nucleotide sequence ID" value="NZ_FOBS01000006.1"/>
</dbReference>
<sequence>MIIPLQITGHGVELSEEMRDEITTRANNLDRFYNQIMRCRVVVDEPKKHPHAGKLYSVHVVMTVPGGEVVTKREQNEDLFVAMRDAFDAAQRMLEDFSREQRGDVKSHEKQPRGRIGVIFPDQGYGFLVSPEGYDVYFHQNSVVNKDFEKLAVGMEVSYTEEMGDKGPQASSVIVL</sequence>
<dbReference type="Gene3D" id="2.40.50.140">
    <property type="entry name" value="Nucleic acid-binding proteins"/>
    <property type="match status" value="1"/>
</dbReference>
<dbReference type="InterPro" id="IPR036567">
    <property type="entry name" value="RHF-like"/>
</dbReference>
<evidence type="ECO:0000313" key="2">
    <source>
        <dbReference type="EMBL" id="SEM19806.1"/>
    </source>
</evidence>
<dbReference type="SMART" id="SM00357">
    <property type="entry name" value="CSP"/>
    <property type="match status" value="1"/>
</dbReference>
<dbReference type="OrthoDB" id="9782252at2"/>
<evidence type="ECO:0000259" key="1">
    <source>
        <dbReference type="PROSITE" id="PS51857"/>
    </source>
</evidence>
<dbReference type="InterPro" id="IPR002059">
    <property type="entry name" value="CSP_DNA-bd"/>
</dbReference>
<keyword evidence="3" id="KW-1185">Reference proteome</keyword>
<dbReference type="Gene3D" id="3.30.160.100">
    <property type="entry name" value="Ribosome hibernation promotion factor-like"/>
    <property type="match status" value="1"/>
</dbReference>
<dbReference type="AlphaFoldDB" id="A0A1H7WE06"/>
<proteinExistence type="predicted"/>
<dbReference type="InterPro" id="IPR003489">
    <property type="entry name" value="RHF/RaiA"/>
</dbReference>
<gene>
    <name evidence="2" type="ORF">SAMN04489760_106104</name>
</gene>
<dbReference type="Pfam" id="PF00313">
    <property type="entry name" value="CSD"/>
    <property type="match status" value="1"/>
</dbReference>
<dbReference type="GO" id="GO:0003676">
    <property type="term" value="F:nucleic acid binding"/>
    <property type="evidence" value="ECO:0007669"/>
    <property type="project" value="InterPro"/>
</dbReference>
<dbReference type="SUPFAM" id="SSF50249">
    <property type="entry name" value="Nucleic acid-binding proteins"/>
    <property type="match status" value="1"/>
</dbReference>
<name>A0A1H7WE06_9BACT</name>
<dbReference type="Pfam" id="PF02482">
    <property type="entry name" value="Ribosomal_S30AE"/>
    <property type="match status" value="1"/>
</dbReference>
<dbReference type="InterPro" id="IPR012340">
    <property type="entry name" value="NA-bd_OB-fold"/>
</dbReference>
<dbReference type="InterPro" id="IPR011129">
    <property type="entry name" value="CSD"/>
</dbReference>
<dbReference type="EMBL" id="FOBS01000006">
    <property type="protein sequence ID" value="SEM19806.1"/>
    <property type="molecule type" value="Genomic_DNA"/>
</dbReference>